<evidence type="ECO:0000256" key="8">
    <source>
        <dbReference type="SAM" id="Phobius"/>
    </source>
</evidence>
<feature type="transmembrane region" description="Helical" evidence="8">
    <location>
        <begin position="21"/>
        <end position="37"/>
    </location>
</feature>
<evidence type="ECO:0000256" key="7">
    <source>
        <dbReference type="ARBA" id="ARBA00023136"/>
    </source>
</evidence>
<dbReference type="GO" id="GO:0008233">
    <property type="term" value="F:peptidase activity"/>
    <property type="evidence" value="ECO:0007669"/>
    <property type="project" value="UniProtKB-KW"/>
</dbReference>
<keyword evidence="6 8" id="KW-1133">Transmembrane helix</keyword>
<protein>
    <submittedName>
        <fullName evidence="9">Cyanoexosortase C</fullName>
    </submittedName>
</protein>
<evidence type="ECO:0000256" key="5">
    <source>
        <dbReference type="ARBA" id="ARBA00022801"/>
    </source>
</evidence>
<proteinExistence type="predicted"/>
<feature type="transmembrane region" description="Helical" evidence="8">
    <location>
        <begin position="273"/>
        <end position="294"/>
    </location>
</feature>
<feature type="transmembrane region" description="Helical" evidence="8">
    <location>
        <begin position="233"/>
        <end position="261"/>
    </location>
</feature>
<reference evidence="9 10" key="2">
    <citation type="submission" date="2018-03" db="EMBL/GenBank/DDBJ databases">
        <title>The ancient ancestry and fast evolution of plastids.</title>
        <authorList>
            <person name="Moore K.R."/>
            <person name="Magnabosco C."/>
            <person name="Momper L."/>
            <person name="Gold D.A."/>
            <person name="Bosak T."/>
            <person name="Fournier G.P."/>
        </authorList>
    </citation>
    <scope>NUCLEOTIDE SEQUENCE [LARGE SCALE GENOMIC DNA]</scope>
    <source>
        <strain evidence="9 10">ULC007</strain>
    </source>
</reference>
<feature type="transmembrane region" description="Helical" evidence="8">
    <location>
        <begin position="49"/>
        <end position="66"/>
    </location>
</feature>
<evidence type="ECO:0000256" key="6">
    <source>
        <dbReference type="ARBA" id="ARBA00022989"/>
    </source>
</evidence>
<evidence type="ECO:0000256" key="2">
    <source>
        <dbReference type="ARBA" id="ARBA00022475"/>
    </source>
</evidence>
<feature type="transmembrane region" description="Helical" evidence="8">
    <location>
        <begin position="113"/>
        <end position="131"/>
    </location>
</feature>
<keyword evidence="10" id="KW-1185">Reference proteome</keyword>
<dbReference type="NCBIfam" id="NF033464">
    <property type="entry name" value="cyanoexo_CrtC"/>
    <property type="match status" value="1"/>
</dbReference>
<feature type="transmembrane region" description="Helical" evidence="8">
    <location>
        <begin position="87"/>
        <end position="107"/>
    </location>
</feature>
<evidence type="ECO:0000256" key="1">
    <source>
        <dbReference type="ARBA" id="ARBA00004651"/>
    </source>
</evidence>
<dbReference type="AlphaFoldDB" id="A0A2T1DNG5"/>
<gene>
    <name evidence="9" type="ORF">C7B65_00925</name>
</gene>
<keyword evidence="2" id="KW-1003">Cell membrane</keyword>
<dbReference type="Pfam" id="PF09721">
    <property type="entry name" value="Exosortase_EpsH"/>
    <property type="match status" value="1"/>
</dbReference>
<evidence type="ECO:0000256" key="4">
    <source>
        <dbReference type="ARBA" id="ARBA00022692"/>
    </source>
</evidence>
<dbReference type="GO" id="GO:0005886">
    <property type="term" value="C:plasma membrane"/>
    <property type="evidence" value="ECO:0007669"/>
    <property type="project" value="UniProtKB-SubCell"/>
</dbReference>
<dbReference type="Proteomes" id="UP000238634">
    <property type="component" value="Unassembled WGS sequence"/>
</dbReference>
<keyword evidence="5" id="KW-0378">Hydrolase</keyword>
<dbReference type="GO" id="GO:0006508">
    <property type="term" value="P:proteolysis"/>
    <property type="evidence" value="ECO:0007669"/>
    <property type="project" value="UniProtKB-KW"/>
</dbReference>
<dbReference type="EMBL" id="PVWG01000001">
    <property type="protein sequence ID" value="PSB22009.1"/>
    <property type="molecule type" value="Genomic_DNA"/>
</dbReference>
<evidence type="ECO:0000313" key="9">
    <source>
        <dbReference type="EMBL" id="PSB22009.1"/>
    </source>
</evidence>
<keyword evidence="3" id="KW-0645">Protease</keyword>
<keyword evidence="4 8" id="KW-0812">Transmembrane</keyword>
<dbReference type="InterPro" id="IPR019127">
    <property type="entry name" value="Exosortase"/>
</dbReference>
<comment type="caution">
    <text evidence="9">The sequence shown here is derived from an EMBL/GenBank/DDBJ whole genome shotgun (WGS) entry which is preliminary data.</text>
</comment>
<dbReference type="NCBIfam" id="TIGR04178">
    <property type="entry name" value="exo_archaeo"/>
    <property type="match status" value="1"/>
</dbReference>
<reference evidence="9 10" key="1">
    <citation type="submission" date="2018-02" db="EMBL/GenBank/DDBJ databases">
        <authorList>
            <person name="Cohen D.B."/>
            <person name="Kent A.D."/>
        </authorList>
    </citation>
    <scope>NUCLEOTIDE SEQUENCE [LARGE SCALE GENOMIC DNA]</scope>
    <source>
        <strain evidence="9 10">ULC007</strain>
    </source>
</reference>
<keyword evidence="7 8" id="KW-0472">Membrane</keyword>
<evidence type="ECO:0000313" key="10">
    <source>
        <dbReference type="Proteomes" id="UP000238634"/>
    </source>
</evidence>
<organism evidence="9 10">
    <name type="scientific">Phormidesmis priestleyi ULC007</name>
    <dbReference type="NCBI Taxonomy" id="1920490"/>
    <lineage>
        <taxon>Bacteria</taxon>
        <taxon>Bacillati</taxon>
        <taxon>Cyanobacteriota</taxon>
        <taxon>Cyanophyceae</taxon>
        <taxon>Leptolyngbyales</taxon>
        <taxon>Leptolyngbyaceae</taxon>
        <taxon>Phormidesmis</taxon>
    </lineage>
</organism>
<sequence length="301" mass="34081">MIQQKIQRGVVRLAQFSSCTPHHRIVTFGLLMGLFYLPDWLKVAVDTCLHGSSNILFNLGFLYLGLDHLWKHRKSVNRMVVSDEERLTGYLIIFGSAALFPVCFSSVSLRALLWAVILIGIAYSSWGIRFFKIYAVQSILILVSLYPDWTYALREVWKMITPAHYLENLMAWAGSLALQAIGQPAIAKEFIIELPAGAVQIGFVCNGFEMAVTMAGASLLMGLWLKQSRLNTIAMVVVGVMLALIFNIPRIMLLTIASVYWGKDSFDFWHGTWGGQIFSTILFTVYYYLVMWIMNQQTVKE</sequence>
<evidence type="ECO:0000256" key="3">
    <source>
        <dbReference type="ARBA" id="ARBA00022670"/>
    </source>
</evidence>
<comment type="subcellular location">
    <subcellularLocation>
        <location evidence="1">Cell membrane</location>
        <topology evidence="1">Multi-pass membrane protein</topology>
    </subcellularLocation>
</comment>
<dbReference type="InterPro" id="IPR026392">
    <property type="entry name" value="Exo/Archaeosortase_dom"/>
</dbReference>
<name>A0A2T1DNG5_9CYAN</name>
<dbReference type="OrthoDB" id="518196at2"/>
<dbReference type="RefSeq" id="WP_073069281.1">
    <property type="nucleotide sequence ID" value="NZ_MPPI01000001.1"/>
</dbReference>
<accession>A0A2T1DNG5</accession>